<evidence type="ECO:0000313" key="3">
    <source>
        <dbReference type="Proteomes" id="UP001589595"/>
    </source>
</evidence>
<reference evidence="2" key="1">
    <citation type="submission" date="2024-09" db="EMBL/GenBank/DDBJ databases">
        <authorList>
            <person name="Sun Q."/>
        </authorList>
    </citation>
    <scope>NUCLEOTIDE SEQUENCE [LARGE SCALE GENOMIC DNA]</scope>
    <source>
        <strain evidence="2">JCM 31273</strain>
    </source>
</reference>
<protein>
    <submittedName>
        <fullName evidence="2">Uncharacterized protein</fullName>
    </submittedName>
</protein>
<name>A0ABD5MK44_9EURY</name>
<proteinExistence type="predicted"/>
<keyword evidence="3" id="KW-1185">Reference proteome</keyword>
<keyword evidence="1" id="KW-0472">Membrane</keyword>
<evidence type="ECO:0000256" key="1">
    <source>
        <dbReference type="SAM" id="Phobius"/>
    </source>
</evidence>
<sequence>MGVISAISSNPIVSGIIVAVVSGIIVKLYQKRQKRRQRAREWYETSLGMLGRLQQAAHRATEYQDEPDYGSLRERLEPLTEEMIEHANSAPSKVSEQARIDMATLSAFATGLVIISEQSEEMDVFDLYETIQKSARESYDGEYDMDDVDEIFGPFGIDEFIEETDREIEMDEERAEEFLSNFAPESIEAGRPTTVEEALNMPIGEVDEIVSDEGYLESMLEDSLEAYVRTALLNVIEDIHGMMEARKESV</sequence>
<feature type="transmembrane region" description="Helical" evidence="1">
    <location>
        <begin position="12"/>
        <end position="30"/>
    </location>
</feature>
<dbReference type="Proteomes" id="UP001589595">
    <property type="component" value="Unassembled WGS sequence"/>
</dbReference>
<keyword evidence="1" id="KW-0812">Transmembrane</keyword>
<dbReference type="AlphaFoldDB" id="A0ABD5MK44"/>
<keyword evidence="1" id="KW-1133">Transmembrane helix</keyword>
<organism evidence="2 3">
    <name type="scientific">Halobaculum roseum</name>
    <dbReference type="NCBI Taxonomy" id="2175149"/>
    <lineage>
        <taxon>Archaea</taxon>
        <taxon>Methanobacteriati</taxon>
        <taxon>Methanobacteriota</taxon>
        <taxon>Stenosarchaea group</taxon>
        <taxon>Halobacteria</taxon>
        <taxon>Halobacteriales</taxon>
        <taxon>Haloferacaceae</taxon>
        <taxon>Halobaculum</taxon>
    </lineage>
</organism>
<dbReference type="EMBL" id="JBHMAJ010000004">
    <property type="protein sequence ID" value="MFB9823638.1"/>
    <property type="molecule type" value="Genomic_DNA"/>
</dbReference>
<evidence type="ECO:0000313" key="2">
    <source>
        <dbReference type="EMBL" id="MFB9823638.1"/>
    </source>
</evidence>
<gene>
    <name evidence="2" type="ORF">ACFFOL_05490</name>
</gene>
<dbReference type="RefSeq" id="WP_222923976.1">
    <property type="nucleotide sequence ID" value="NZ_CP082289.1"/>
</dbReference>
<accession>A0ABD5MK44</accession>
<dbReference type="GeneID" id="67212987"/>
<comment type="caution">
    <text evidence="2">The sequence shown here is derived from an EMBL/GenBank/DDBJ whole genome shotgun (WGS) entry which is preliminary data.</text>
</comment>